<reference evidence="1 2" key="2">
    <citation type="journal article" date="2022" name="Mol. Ecol. Resour.">
        <title>The genomes of chicory, endive, great burdock and yacon provide insights into Asteraceae paleo-polyploidization history and plant inulin production.</title>
        <authorList>
            <person name="Fan W."/>
            <person name="Wang S."/>
            <person name="Wang H."/>
            <person name="Wang A."/>
            <person name="Jiang F."/>
            <person name="Liu H."/>
            <person name="Zhao H."/>
            <person name="Xu D."/>
            <person name="Zhang Y."/>
        </authorList>
    </citation>
    <scope>NUCLEOTIDE SEQUENCE [LARGE SCALE GENOMIC DNA]</scope>
    <source>
        <strain evidence="2">cv. Niubang</strain>
    </source>
</reference>
<protein>
    <submittedName>
        <fullName evidence="1">Uncharacterized protein</fullName>
    </submittedName>
</protein>
<keyword evidence="2" id="KW-1185">Reference proteome</keyword>
<comment type="caution">
    <text evidence="1">The sequence shown here is derived from an EMBL/GenBank/DDBJ whole genome shotgun (WGS) entry which is preliminary data.</text>
</comment>
<accession>A0ACB9BA38</accession>
<dbReference type="EMBL" id="CM042052">
    <property type="protein sequence ID" value="KAI3718779.1"/>
    <property type="molecule type" value="Genomic_DNA"/>
</dbReference>
<evidence type="ECO:0000313" key="2">
    <source>
        <dbReference type="Proteomes" id="UP001055879"/>
    </source>
</evidence>
<proteinExistence type="predicted"/>
<gene>
    <name evidence="1" type="ORF">L6452_19663</name>
</gene>
<evidence type="ECO:0000313" key="1">
    <source>
        <dbReference type="EMBL" id="KAI3718779.1"/>
    </source>
</evidence>
<reference evidence="2" key="1">
    <citation type="journal article" date="2022" name="Mol. Ecol. Resour.">
        <title>The genomes of chicory, endive, great burdock and yacon provide insights into Asteraceae palaeo-polyploidization history and plant inulin production.</title>
        <authorList>
            <person name="Fan W."/>
            <person name="Wang S."/>
            <person name="Wang H."/>
            <person name="Wang A."/>
            <person name="Jiang F."/>
            <person name="Liu H."/>
            <person name="Zhao H."/>
            <person name="Xu D."/>
            <person name="Zhang Y."/>
        </authorList>
    </citation>
    <scope>NUCLEOTIDE SEQUENCE [LARGE SCALE GENOMIC DNA]</scope>
    <source>
        <strain evidence="2">cv. Niubang</strain>
    </source>
</reference>
<dbReference type="Proteomes" id="UP001055879">
    <property type="component" value="Linkage Group LG06"/>
</dbReference>
<sequence>MKLKPTVLFLDFFYPLLSSVLLQILWICLVLLGALLFLFFPTLNIDHLLPVNLTGNDICESSAFYCRKQQASSGCVGILDNQCRRRCATVDQLGEGDYARTITQAQYHKNWNIRGTQTHTAIRARAFVY</sequence>
<name>A0ACB9BA38_ARCLA</name>
<organism evidence="1 2">
    <name type="scientific">Arctium lappa</name>
    <name type="common">Greater burdock</name>
    <name type="synonym">Lappa major</name>
    <dbReference type="NCBI Taxonomy" id="4217"/>
    <lineage>
        <taxon>Eukaryota</taxon>
        <taxon>Viridiplantae</taxon>
        <taxon>Streptophyta</taxon>
        <taxon>Embryophyta</taxon>
        <taxon>Tracheophyta</taxon>
        <taxon>Spermatophyta</taxon>
        <taxon>Magnoliopsida</taxon>
        <taxon>eudicotyledons</taxon>
        <taxon>Gunneridae</taxon>
        <taxon>Pentapetalae</taxon>
        <taxon>asterids</taxon>
        <taxon>campanulids</taxon>
        <taxon>Asterales</taxon>
        <taxon>Asteraceae</taxon>
        <taxon>Carduoideae</taxon>
        <taxon>Cardueae</taxon>
        <taxon>Arctiinae</taxon>
        <taxon>Arctium</taxon>
    </lineage>
</organism>